<dbReference type="InterPro" id="IPR001810">
    <property type="entry name" value="F-box_dom"/>
</dbReference>
<dbReference type="InterPro" id="IPR050796">
    <property type="entry name" value="SCF_F-box_component"/>
</dbReference>
<dbReference type="PANTHER" id="PTHR31672">
    <property type="entry name" value="BNACNNG10540D PROTEIN"/>
    <property type="match status" value="1"/>
</dbReference>
<proteinExistence type="predicted"/>
<dbReference type="AlphaFoldDB" id="A0A2G9GAQ9"/>
<evidence type="ECO:0000313" key="2">
    <source>
        <dbReference type="EMBL" id="PIN02398.1"/>
    </source>
</evidence>
<organism evidence="2 3">
    <name type="scientific">Handroanthus impetiginosus</name>
    <dbReference type="NCBI Taxonomy" id="429701"/>
    <lineage>
        <taxon>Eukaryota</taxon>
        <taxon>Viridiplantae</taxon>
        <taxon>Streptophyta</taxon>
        <taxon>Embryophyta</taxon>
        <taxon>Tracheophyta</taxon>
        <taxon>Spermatophyta</taxon>
        <taxon>Magnoliopsida</taxon>
        <taxon>eudicotyledons</taxon>
        <taxon>Gunneridae</taxon>
        <taxon>Pentapetalae</taxon>
        <taxon>asterids</taxon>
        <taxon>lamiids</taxon>
        <taxon>Lamiales</taxon>
        <taxon>Bignoniaceae</taxon>
        <taxon>Crescentiina</taxon>
        <taxon>Tabebuia alliance</taxon>
        <taxon>Handroanthus</taxon>
    </lineage>
</organism>
<name>A0A2G9GAQ9_9LAMI</name>
<dbReference type="PANTHER" id="PTHR31672:SF13">
    <property type="entry name" value="F-BOX PROTEIN CPR30-LIKE"/>
    <property type="match status" value="1"/>
</dbReference>
<sequence>MALPPDLILKIFFKLSTRDLLCSRSVCKSWYNLITNPDFTNNYARNSHFTTIVLSQHSYNLKNFFLHKITLSGEFIQPRIKLINGLLFLLLRRLNDHHNMNKVKEEVYVINPLFRGCFKLGDYRILNKGGRLAQYKLGFVPTTNKFKLLRIVFRDDGRFQEANIFSVGEDVK</sequence>
<comment type="caution">
    <text evidence="2">The sequence shown here is derived from an EMBL/GenBank/DDBJ whole genome shotgun (WGS) entry which is preliminary data.</text>
</comment>
<dbReference type="CDD" id="cd09917">
    <property type="entry name" value="F-box_SF"/>
    <property type="match status" value="1"/>
</dbReference>
<dbReference type="OrthoDB" id="1621815at2759"/>
<evidence type="ECO:0000313" key="3">
    <source>
        <dbReference type="Proteomes" id="UP000231279"/>
    </source>
</evidence>
<dbReference type="Gene3D" id="1.20.1280.50">
    <property type="match status" value="1"/>
</dbReference>
<accession>A0A2G9GAQ9</accession>
<dbReference type="SUPFAM" id="SSF81383">
    <property type="entry name" value="F-box domain"/>
    <property type="match status" value="1"/>
</dbReference>
<dbReference type="SMART" id="SM00256">
    <property type="entry name" value="FBOX"/>
    <property type="match status" value="1"/>
</dbReference>
<gene>
    <name evidence="2" type="ORF">CDL12_25094</name>
</gene>
<dbReference type="Pfam" id="PF00646">
    <property type="entry name" value="F-box"/>
    <property type="match status" value="1"/>
</dbReference>
<protein>
    <recommendedName>
        <fullName evidence="1">F-box domain-containing protein</fullName>
    </recommendedName>
</protein>
<evidence type="ECO:0000259" key="1">
    <source>
        <dbReference type="PROSITE" id="PS50181"/>
    </source>
</evidence>
<dbReference type="EMBL" id="NKXS01005945">
    <property type="protein sequence ID" value="PIN02398.1"/>
    <property type="molecule type" value="Genomic_DNA"/>
</dbReference>
<dbReference type="PROSITE" id="PS50181">
    <property type="entry name" value="FBOX"/>
    <property type="match status" value="1"/>
</dbReference>
<dbReference type="InterPro" id="IPR036047">
    <property type="entry name" value="F-box-like_dom_sf"/>
</dbReference>
<dbReference type="Proteomes" id="UP000231279">
    <property type="component" value="Unassembled WGS sequence"/>
</dbReference>
<reference evidence="3" key="1">
    <citation type="journal article" date="2018" name="Gigascience">
        <title>Genome assembly of the Pink Ipe (Handroanthus impetiginosus, Bignoniaceae), a highly valued, ecologically keystone Neotropical timber forest tree.</title>
        <authorList>
            <person name="Silva-Junior O.B."/>
            <person name="Grattapaglia D."/>
            <person name="Novaes E."/>
            <person name="Collevatti R.G."/>
        </authorList>
    </citation>
    <scope>NUCLEOTIDE SEQUENCE [LARGE SCALE GENOMIC DNA]</scope>
    <source>
        <strain evidence="3">cv. UFG-1</strain>
    </source>
</reference>
<feature type="domain" description="F-box" evidence="1">
    <location>
        <begin position="1"/>
        <end position="46"/>
    </location>
</feature>
<keyword evidence="3" id="KW-1185">Reference proteome</keyword>